<evidence type="ECO:0000256" key="13">
    <source>
        <dbReference type="RuleBase" id="RU000515"/>
    </source>
</evidence>
<dbReference type="EMBL" id="JAGQHS010000021">
    <property type="protein sequence ID" value="MCA9755361.1"/>
    <property type="molecule type" value="Genomic_DNA"/>
</dbReference>
<dbReference type="PROSITE" id="PS00169">
    <property type="entry name" value="D_ALA_DEHYDRATASE"/>
    <property type="match status" value="1"/>
</dbReference>
<feature type="binding site" evidence="10">
    <location>
        <position position="277"/>
    </location>
    <ligand>
        <name>5-aminolevulinate</name>
        <dbReference type="ChEBI" id="CHEBI:356416"/>
        <label>2</label>
    </ligand>
</feature>
<dbReference type="CDD" id="cd00384">
    <property type="entry name" value="ALAD_PBGS"/>
    <property type="match status" value="1"/>
</dbReference>
<keyword evidence="5" id="KW-0350">Heme biosynthesis</keyword>
<dbReference type="InterPro" id="IPR030656">
    <property type="entry name" value="ALAD_AS"/>
</dbReference>
<evidence type="ECO:0000256" key="14">
    <source>
        <dbReference type="RuleBase" id="RU004161"/>
    </source>
</evidence>
<comment type="caution">
    <text evidence="15">The sequence shown here is derived from an EMBL/GenBank/DDBJ whole genome shotgun (WGS) entry which is preliminary data.</text>
</comment>
<proteinExistence type="inferred from homology"/>
<evidence type="ECO:0000256" key="1">
    <source>
        <dbReference type="ARBA" id="ARBA00004694"/>
    </source>
</evidence>
<dbReference type="FunFam" id="3.20.20.70:FF:000019">
    <property type="entry name" value="Delta-aminolevulinic acid dehydratase"/>
    <property type="match status" value="1"/>
</dbReference>
<evidence type="ECO:0000256" key="2">
    <source>
        <dbReference type="ARBA" id="ARBA00008055"/>
    </source>
</evidence>
<evidence type="ECO:0000256" key="10">
    <source>
        <dbReference type="PIRSR" id="PIRSR001415-2"/>
    </source>
</evidence>
<dbReference type="EC" id="4.2.1.24" evidence="3 13"/>
<evidence type="ECO:0000256" key="12">
    <source>
        <dbReference type="PIRSR" id="PIRSR001415-5"/>
    </source>
</evidence>
<evidence type="ECO:0000256" key="7">
    <source>
        <dbReference type="ARBA" id="ARBA00023244"/>
    </source>
</evidence>
<dbReference type="SUPFAM" id="SSF51569">
    <property type="entry name" value="Aldolase"/>
    <property type="match status" value="1"/>
</dbReference>
<feature type="binding site" evidence="10">
    <location>
        <position position="220"/>
    </location>
    <ligand>
        <name>5-aminolevulinate</name>
        <dbReference type="ChEBI" id="CHEBI:356416"/>
        <label>1</label>
    </ligand>
</feature>
<keyword evidence="11" id="KW-0862">Zinc</keyword>
<evidence type="ECO:0000256" key="9">
    <source>
        <dbReference type="PIRSR" id="PIRSR001415-1"/>
    </source>
</evidence>
<evidence type="ECO:0000256" key="5">
    <source>
        <dbReference type="ARBA" id="ARBA00023133"/>
    </source>
</evidence>
<feature type="binding site" evidence="11">
    <location>
        <position position="132"/>
    </location>
    <ligand>
        <name>Zn(2+)</name>
        <dbReference type="ChEBI" id="CHEBI:29105"/>
        <note>catalytic</note>
    </ligand>
</feature>
<evidence type="ECO:0000256" key="4">
    <source>
        <dbReference type="ARBA" id="ARBA00020771"/>
    </source>
</evidence>
<dbReference type="Proteomes" id="UP000739538">
    <property type="component" value="Unassembled WGS sequence"/>
</dbReference>
<reference evidence="15" key="2">
    <citation type="journal article" date="2021" name="Microbiome">
        <title>Successional dynamics and alternative stable states in a saline activated sludge microbial community over 9 years.</title>
        <authorList>
            <person name="Wang Y."/>
            <person name="Ye J."/>
            <person name="Ju F."/>
            <person name="Liu L."/>
            <person name="Boyd J.A."/>
            <person name="Deng Y."/>
            <person name="Parks D.H."/>
            <person name="Jiang X."/>
            <person name="Yin X."/>
            <person name="Woodcroft B.J."/>
            <person name="Tyson G.W."/>
            <person name="Hugenholtz P."/>
            <person name="Polz M.F."/>
            <person name="Zhang T."/>
        </authorList>
    </citation>
    <scope>NUCLEOTIDE SEQUENCE</scope>
    <source>
        <strain evidence="15">HKST-UBA02</strain>
    </source>
</reference>
<keyword evidence="6 13" id="KW-0456">Lyase</keyword>
<evidence type="ECO:0000256" key="6">
    <source>
        <dbReference type="ARBA" id="ARBA00023239"/>
    </source>
</evidence>
<sequence>MSSGFPDRRMRRLRRTEVWRKMVAETRLAPEDFVYPMFAVEGSGVRNDVKSMPGVQQLSVDCLVDAAGAVHAAGVPSVILFGIPSEKDAHGSHGYDPEGIVPTAIRALKEQIPTLNVWADVCLCEYTEHGHCGLLTSEGEVDNDTTLPLLAKAARVYAEAGADAVAPSDMMDGRVRAIRDELDGANLGHVPIVSYAAKYASAFYGPFRDAAESTPAFGDRRGYQMDPPNAREALAEVALDIEEGADMVMVKPAGPYLDIIRAVREMVSVPVSAYQVSGEFSMIHAAAQNGWLDLRRAALESLIGIRRAGADLILTYFAKEAAEWLKEG</sequence>
<dbReference type="GO" id="GO:0006783">
    <property type="term" value="P:heme biosynthetic process"/>
    <property type="evidence" value="ECO:0007669"/>
    <property type="project" value="UniProtKB-KW"/>
</dbReference>
<feature type="binding site" evidence="12">
    <location>
        <position position="236"/>
    </location>
    <ligand>
        <name>Mg(2+)</name>
        <dbReference type="ChEBI" id="CHEBI:18420"/>
    </ligand>
</feature>
<feature type="binding site" evidence="11">
    <location>
        <position position="124"/>
    </location>
    <ligand>
        <name>Zn(2+)</name>
        <dbReference type="ChEBI" id="CHEBI:29105"/>
        <note>catalytic</note>
    </ligand>
</feature>
<dbReference type="PANTHER" id="PTHR11458:SF0">
    <property type="entry name" value="DELTA-AMINOLEVULINIC ACID DEHYDRATASE"/>
    <property type="match status" value="1"/>
</dbReference>
<dbReference type="AlphaFoldDB" id="A0A956SCH6"/>
<feature type="binding site" evidence="10">
    <location>
        <position position="208"/>
    </location>
    <ligand>
        <name>5-aminolevulinate</name>
        <dbReference type="ChEBI" id="CHEBI:356416"/>
        <label>1</label>
    </ligand>
</feature>
<dbReference type="PANTHER" id="PTHR11458">
    <property type="entry name" value="DELTA-AMINOLEVULINIC ACID DEHYDRATASE"/>
    <property type="match status" value="1"/>
</dbReference>
<evidence type="ECO:0000256" key="11">
    <source>
        <dbReference type="PIRSR" id="PIRSR001415-3"/>
    </source>
</evidence>
<feature type="binding site" evidence="11">
    <location>
        <position position="122"/>
    </location>
    <ligand>
        <name>Zn(2+)</name>
        <dbReference type="ChEBI" id="CHEBI:29105"/>
        <note>catalytic</note>
    </ligand>
</feature>
<dbReference type="NCBIfam" id="NF006762">
    <property type="entry name" value="PRK09283.1"/>
    <property type="match status" value="1"/>
</dbReference>
<dbReference type="GO" id="GO:0005829">
    <property type="term" value="C:cytosol"/>
    <property type="evidence" value="ECO:0007669"/>
    <property type="project" value="TreeGrafter"/>
</dbReference>
<dbReference type="InterPro" id="IPR013785">
    <property type="entry name" value="Aldolase_TIM"/>
</dbReference>
<dbReference type="InterPro" id="IPR001731">
    <property type="entry name" value="ALAD"/>
</dbReference>
<keyword evidence="7 13" id="KW-0627">Porphyrin biosynthesis</keyword>
<evidence type="ECO:0000313" key="16">
    <source>
        <dbReference type="Proteomes" id="UP000739538"/>
    </source>
</evidence>
<protein>
    <recommendedName>
        <fullName evidence="4 13">Delta-aminolevulinic acid dehydratase</fullName>
        <ecNumber evidence="3 13">4.2.1.24</ecNumber>
    </recommendedName>
</protein>
<dbReference type="PIRSF" id="PIRSF001415">
    <property type="entry name" value="Porphbilin_synth"/>
    <property type="match status" value="1"/>
</dbReference>
<dbReference type="GO" id="GO:0008270">
    <property type="term" value="F:zinc ion binding"/>
    <property type="evidence" value="ECO:0007669"/>
    <property type="project" value="TreeGrafter"/>
</dbReference>
<comment type="similarity">
    <text evidence="2 14">Belongs to the ALAD family.</text>
</comment>
<evidence type="ECO:0000256" key="3">
    <source>
        <dbReference type="ARBA" id="ARBA00012053"/>
    </source>
</evidence>
<keyword evidence="12" id="KW-0460">Magnesium</keyword>
<feature type="active site" description="Schiff-base intermediate with substrate" evidence="9">
    <location>
        <position position="251"/>
    </location>
</feature>
<dbReference type="Pfam" id="PF00490">
    <property type="entry name" value="ALAD"/>
    <property type="match status" value="1"/>
</dbReference>
<feature type="active site" description="Schiff-base intermediate with substrate" evidence="9">
    <location>
        <position position="198"/>
    </location>
</feature>
<dbReference type="Gene3D" id="3.20.20.70">
    <property type="entry name" value="Aldolase class I"/>
    <property type="match status" value="1"/>
</dbReference>
<accession>A0A956SCH6</accession>
<gene>
    <name evidence="15" type="primary">hemB</name>
    <name evidence="15" type="ORF">KDA27_06120</name>
</gene>
<dbReference type="SMART" id="SM01004">
    <property type="entry name" value="ALAD"/>
    <property type="match status" value="1"/>
</dbReference>
<dbReference type="PRINTS" id="PR00144">
    <property type="entry name" value="DALDHYDRTASE"/>
</dbReference>
<evidence type="ECO:0000313" key="15">
    <source>
        <dbReference type="EMBL" id="MCA9755361.1"/>
    </source>
</evidence>
<organism evidence="15 16">
    <name type="scientific">Eiseniibacteriota bacterium</name>
    <dbReference type="NCBI Taxonomy" id="2212470"/>
    <lineage>
        <taxon>Bacteria</taxon>
        <taxon>Candidatus Eiseniibacteriota</taxon>
    </lineage>
</organism>
<dbReference type="GO" id="GO:0004655">
    <property type="term" value="F:porphobilinogen synthase activity"/>
    <property type="evidence" value="ECO:0007669"/>
    <property type="project" value="UniProtKB-EC"/>
</dbReference>
<keyword evidence="11" id="KW-0479">Metal-binding</keyword>
<name>A0A956SCH6_UNCEI</name>
<comment type="pathway">
    <text evidence="1">Porphyrin-containing compound metabolism; protoporphyrin-IX biosynthesis; coproporphyrinogen-III from 5-aminolevulinate: step 1/4.</text>
</comment>
<comment type="catalytic activity">
    <reaction evidence="8 13">
        <text>2 5-aminolevulinate = porphobilinogen + 2 H2O + H(+)</text>
        <dbReference type="Rhea" id="RHEA:24064"/>
        <dbReference type="ChEBI" id="CHEBI:15377"/>
        <dbReference type="ChEBI" id="CHEBI:15378"/>
        <dbReference type="ChEBI" id="CHEBI:58126"/>
        <dbReference type="ChEBI" id="CHEBI:356416"/>
        <dbReference type="EC" id="4.2.1.24"/>
    </reaction>
</comment>
<evidence type="ECO:0000256" key="8">
    <source>
        <dbReference type="ARBA" id="ARBA00047651"/>
    </source>
</evidence>
<reference evidence="15" key="1">
    <citation type="submission" date="2020-04" db="EMBL/GenBank/DDBJ databases">
        <authorList>
            <person name="Zhang T."/>
        </authorList>
    </citation>
    <scope>NUCLEOTIDE SEQUENCE</scope>
    <source>
        <strain evidence="15">HKST-UBA02</strain>
    </source>
</reference>
<comment type="subunit">
    <text evidence="13">Homooctamer.</text>
</comment>
<feature type="binding site" evidence="10">
    <location>
        <position position="316"/>
    </location>
    <ligand>
        <name>5-aminolevulinate</name>
        <dbReference type="ChEBI" id="CHEBI:356416"/>
        <label>2</label>
    </ligand>
</feature>